<dbReference type="OrthoDB" id="9766459at2"/>
<evidence type="ECO:0000256" key="2">
    <source>
        <dbReference type="ARBA" id="ARBA00012438"/>
    </source>
</evidence>
<dbReference type="Gene3D" id="3.30.450.20">
    <property type="entry name" value="PAS domain"/>
    <property type="match status" value="3"/>
</dbReference>
<dbReference type="GO" id="GO:0000155">
    <property type="term" value="F:phosphorelay sensor kinase activity"/>
    <property type="evidence" value="ECO:0007669"/>
    <property type="project" value="InterPro"/>
</dbReference>
<dbReference type="SMART" id="SM00387">
    <property type="entry name" value="HATPase_c"/>
    <property type="match status" value="1"/>
</dbReference>
<comment type="catalytic activity">
    <reaction evidence="1">
        <text>ATP + protein L-histidine = ADP + protein N-phospho-L-histidine.</text>
        <dbReference type="EC" id="2.7.13.3"/>
    </reaction>
</comment>
<dbReference type="Proteomes" id="UP000282184">
    <property type="component" value="Unassembled WGS sequence"/>
</dbReference>
<dbReference type="InterPro" id="IPR005467">
    <property type="entry name" value="His_kinase_dom"/>
</dbReference>
<dbReference type="InterPro" id="IPR000014">
    <property type="entry name" value="PAS"/>
</dbReference>
<dbReference type="FunFam" id="3.30.565.10:FF:000006">
    <property type="entry name" value="Sensor histidine kinase WalK"/>
    <property type="match status" value="1"/>
</dbReference>
<dbReference type="SMART" id="SM00388">
    <property type="entry name" value="HisKA"/>
    <property type="match status" value="1"/>
</dbReference>
<dbReference type="SUPFAM" id="SSF55874">
    <property type="entry name" value="ATPase domain of HSP90 chaperone/DNA topoisomerase II/histidine kinase"/>
    <property type="match status" value="1"/>
</dbReference>
<dbReference type="InterPro" id="IPR052162">
    <property type="entry name" value="Sensor_kinase/Photoreceptor"/>
</dbReference>
<evidence type="ECO:0000256" key="6">
    <source>
        <dbReference type="SAM" id="Coils"/>
    </source>
</evidence>
<dbReference type="CDD" id="cd00082">
    <property type="entry name" value="HisKA"/>
    <property type="match status" value="1"/>
</dbReference>
<keyword evidence="6" id="KW-0175">Coiled coil</keyword>
<dbReference type="InterPro" id="IPR036890">
    <property type="entry name" value="HATPase_C_sf"/>
</dbReference>
<sequence>MPDFPASPTFAAAPPDELLRTLLNVSLTGVILFRPRYAAGAEADIIDLTYEHLNPAAQRMLNLPERPAASFLTLYPHAAAEGVFGFYCEAFRAGGQPRRLDVNYQRDGLDNYFHLAAQRSGELLVVSFTDTADHERSAAEQALRESQAREREAHAEAELQRQQLRSVFEQAPAMICIFQGPEHVFQFVNPPYQALVGERHLLGLPIAQAMPELHGQPIFGLLDRVYQTGETFYANEMLVQLDHQNEGRRAPGELDKRYYNFIYQARRSLSGRIDGIFVFAYDVTPQVQARQLVQELNEELAATNEELRAANEEFLLNNAQLLSTQLELRQLTQALEERVGLRTSEMQAARAEAEQQRARLERLFMQAPAGICILGGDELVFELVNPAYEQLFPGRRLLGQPILDAIPEISDHAVHHTLQRVYDSGVTHQELSMLLPVVNPRTGKLEERYFNYIQQARYDEHGWIDGVVVFAFEVTEQVRAQQASEAAAQRLRLLTDALPVLISYVDQQQRYQFANQAYQIWFHKPPEALLNRPVREVIGEQAYQNVRGYLERGLAGEALDFESRMPYREGFVKHIRTSYIPDWREGQVAGLYALVTDVTEQTLAQQHVAEANEQLRIRNDDLAALNQQLRRTNADLDNFIYTASHDLKAPITNIEGLLRALTEQLPPEALAQELVQPILERMHGAVDRFKRTIDYLTDVSKLQQEYAQPTEAVVLAAVVEDVRQDLLPLLREAEARLTVDVAACPTISFSPKNLRSIVYNLLSNALKYRHPERLPQISISCHAEAGRLRLLVEDNGLGFDDTQQGRIFGMFQRLHTHVEGSGIGLYMVKKIVENAGGRITVLSHLGEGSTFTVELPL</sequence>
<dbReference type="EC" id="2.7.13.3" evidence="2"/>
<keyword evidence="5" id="KW-0418">Kinase</keyword>
<dbReference type="Pfam" id="PF00512">
    <property type="entry name" value="HisKA"/>
    <property type="match status" value="1"/>
</dbReference>
<dbReference type="PANTHER" id="PTHR43304">
    <property type="entry name" value="PHYTOCHROME-LIKE PROTEIN CPH1"/>
    <property type="match status" value="1"/>
</dbReference>
<dbReference type="SMART" id="SM00091">
    <property type="entry name" value="PAS"/>
    <property type="match status" value="3"/>
</dbReference>
<feature type="region of interest" description="Disordered" evidence="7">
    <location>
        <begin position="136"/>
        <end position="156"/>
    </location>
</feature>
<evidence type="ECO:0000259" key="8">
    <source>
        <dbReference type="PROSITE" id="PS50109"/>
    </source>
</evidence>
<name>A0A431U6Y1_9BACT</name>
<dbReference type="SUPFAM" id="SSF47384">
    <property type="entry name" value="Homodimeric domain of signal transducing histidine kinase"/>
    <property type="match status" value="1"/>
</dbReference>
<evidence type="ECO:0000256" key="7">
    <source>
        <dbReference type="SAM" id="MobiDB-lite"/>
    </source>
</evidence>
<keyword evidence="4" id="KW-0808">Transferase</keyword>
<evidence type="ECO:0000256" key="5">
    <source>
        <dbReference type="ARBA" id="ARBA00022777"/>
    </source>
</evidence>
<comment type="caution">
    <text evidence="9">The sequence shown here is derived from an EMBL/GenBank/DDBJ whole genome shotgun (WGS) entry which is preliminary data.</text>
</comment>
<evidence type="ECO:0000313" key="10">
    <source>
        <dbReference type="Proteomes" id="UP000282184"/>
    </source>
</evidence>
<dbReference type="RefSeq" id="WP_126692094.1">
    <property type="nucleotide sequence ID" value="NZ_RXOF01000002.1"/>
</dbReference>
<dbReference type="PROSITE" id="PS50109">
    <property type="entry name" value="HIS_KIN"/>
    <property type="match status" value="1"/>
</dbReference>
<evidence type="ECO:0000256" key="3">
    <source>
        <dbReference type="ARBA" id="ARBA00022553"/>
    </source>
</evidence>
<dbReference type="InterPro" id="IPR035965">
    <property type="entry name" value="PAS-like_dom_sf"/>
</dbReference>
<proteinExistence type="predicted"/>
<dbReference type="Pfam" id="PF02518">
    <property type="entry name" value="HATPase_c"/>
    <property type="match status" value="1"/>
</dbReference>
<dbReference type="SUPFAM" id="SSF55785">
    <property type="entry name" value="PYP-like sensor domain (PAS domain)"/>
    <property type="match status" value="3"/>
</dbReference>
<dbReference type="PRINTS" id="PR00344">
    <property type="entry name" value="BCTRLSENSOR"/>
</dbReference>
<dbReference type="Gene3D" id="1.10.287.130">
    <property type="match status" value="1"/>
</dbReference>
<dbReference type="InterPro" id="IPR004358">
    <property type="entry name" value="Sig_transdc_His_kin-like_C"/>
</dbReference>
<dbReference type="Gene3D" id="3.30.565.10">
    <property type="entry name" value="Histidine kinase-like ATPase, C-terminal domain"/>
    <property type="match status" value="1"/>
</dbReference>
<gene>
    <name evidence="9" type="ORF">EJV47_05340</name>
</gene>
<dbReference type="EMBL" id="RXOF01000002">
    <property type="protein sequence ID" value="RTQ52438.1"/>
    <property type="molecule type" value="Genomic_DNA"/>
</dbReference>
<dbReference type="InterPro" id="IPR036097">
    <property type="entry name" value="HisK_dim/P_sf"/>
</dbReference>
<reference evidence="9 10" key="1">
    <citation type="submission" date="2018-12" db="EMBL/GenBank/DDBJ databases">
        <title>Hymenobacter gummosus sp. nov., isolated from a spring.</title>
        <authorList>
            <person name="Nie L."/>
        </authorList>
    </citation>
    <scope>NUCLEOTIDE SEQUENCE [LARGE SCALE GENOMIC DNA]</scope>
    <source>
        <strain evidence="9 10">KCTC 52166</strain>
    </source>
</reference>
<evidence type="ECO:0000256" key="1">
    <source>
        <dbReference type="ARBA" id="ARBA00000085"/>
    </source>
</evidence>
<dbReference type="PANTHER" id="PTHR43304:SF1">
    <property type="entry name" value="PAC DOMAIN-CONTAINING PROTEIN"/>
    <property type="match status" value="1"/>
</dbReference>
<protein>
    <recommendedName>
        <fullName evidence="2">histidine kinase</fullName>
        <ecNumber evidence="2">2.7.13.3</ecNumber>
    </recommendedName>
</protein>
<organism evidence="9 10">
    <name type="scientific">Hymenobacter gummosus</name>
    <dbReference type="NCBI Taxonomy" id="1776032"/>
    <lineage>
        <taxon>Bacteria</taxon>
        <taxon>Pseudomonadati</taxon>
        <taxon>Bacteroidota</taxon>
        <taxon>Cytophagia</taxon>
        <taxon>Cytophagales</taxon>
        <taxon>Hymenobacteraceae</taxon>
        <taxon>Hymenobacter</taxon>
    </lineage>
</organism>
<dbReference type="AlphaFoldDB" id="A0A431U6Y1"/>
<dbReference type="InterPro" id="IPR013656">
    <property type="entry name" value="PAS_4"/>
</dbReference>
<evidence type="ECO:0000313" key="9">
    <source>
        <dbReference type="EMBL" id="RTQ52438.1"/>
    </source>
</evidence>
<keyword evidence="10" id="KW-1185">Reference proteome</keyword>
<dbReference type="CDD" id="cd00130">
    <property type="entry name" value="PAS"/>
    <property type="match status" value="1"/>
</dbReference>
<keyword evidence="3" id="KW-0597">Phosphoprotein</keyword>
<accession>A0A431U6Y1</accession>
<feature type="domain" description="Histidine kinase" evidence="8">
    <location>
        <begin position="642"/>
        <end position="857"/>
    </location>
</feature>
<dbReference type="Pfam" id="PF08448">
    <property type="entry name" value="PAS_4"/>
    <property type="match status" value="3"/>
</dbReference>
<dbReference type="InterPro" id="IPR003661">
    <property type="entry name" value="HisK_dim/P_dom"/>
</dbReference>
<evidence type="ECO:0000256" key="4">
    <source>
        <dbReference type="ARBA" id="ARBA00022679"/>
    </source>
</evidence>
<dbReference type="NCBIfam" id="TIGR00229">
    <property type="entry name" value="sensory_box"/>
    <property type="match status" value="1"/>
</dbReference>
<feature type="coiled-coil region" evidence="6">
    <location>
        <begin position="286"/>
        <end position="317"/>
    </location>
</feature>
<dbReference type="InterPro" id="IPR003594">
    <property type="entry name" value="HATPase_dom"/>
</dbReference>